<dbReference type="EMBL" id="CP060131">
    <property type="protein sequence ID" value="QNG51970.1"/>
    <property type="molecule type" value="Genomic_DNA"/>
</dbReference>
<evidence type="ECO:0000313" key="3">
    <source>
        <dbReference type="Proteomes" id="UP000515728"/>
    </source>
</evidence>
<organism evidence="2 3">
    <name type="scientific">Pseudonocardia petroleophila</name>
    <dbReference type="NCBI Taxonomy" id="37331"/>
    <lineage>
        <taxon>Bacteria</taxon>
        <taxon>Bacillati</taxon>
        <taxon>Actinomycetota</taxon>
        <taxon>Actinomycetes</taxon>
        <taxon>Pseudonocardiales</taxon>
        <taxon>Pseudonocardiaceae</taxon>
        <taxon>Pseudonocardia</taxon>
    </lineage>
</organism>
<dbReference type="Pfam" id="PF11303">
    <property type="entry name" value="DUF3105"/>
    <property type="match status" value="1"/>
</dbReference>
<gene>
    <name evidence="2" type="ORF">H6H00_28445</name>
</gene>
<dbReference type="RefSeq" id="WP_185718722.1">
    <property type="nucleotide sequence ID" value="NZ_BAAAWI010000001.1"/>
</dbReference>
<name>A0A7G7MGQ9_9PSEU</name>
<dbReference type="Proteomes" id="UP000515728">
    <property type="component" value="Chromosome"/>
</dbReference>
<dbReference type="InterPro" id="IPR021454">
    <property type="entry name" value="DUF3105"/>
</dbReference>
<protein>
    <submittedName>
        <fullName evidence="2">DUF3105 domain-containing protein</fullName>
    </submittedName>
</protein>
<feature type="compositionally biased region" description="Pro residues" evidence="1">
    <location>
        <begin position="211"/>
        <end position="220"/>
    </location>
</feature>
<evidence type="ECO:0000313" key="2">
    <source>
        <dbReference type="EMBL" id="QNG51970.1"/>
    </source>
</evidence>
<dbReference type="KEGG" id="ppel:H6H00_28445"/>
<feature type="region of interest" description="Disordered" evidence="1">
    <location>
        <begin position="199"/>
        <end position="252"/>
    </location>
</feature>
<dbReference type="AlphaFoldDB" id="A0A7G7MGQ9"/>
<reference evidence="2 3" key="1">
    <citation type="submission" date="2020-08" db="EMBL/GenBank/DDBJ databases">
        <authorList>
            <person name="Mo P."/>
        </authorList>
    </citation>
    <scope>NUCLEOTIDE SEQUENCE [LARGE SCALE GENOMIC DNA]</scope>
    <source>
        <strain evidence="2 3">CGMCC 4.1532</strain>
    </source>
</reference>
<evidence type="ECO:0000256" key="1">
    <source>
        <dbReference type="SAM" id="MobiDB-lite"/>
    </source>
</evidence>
<accession>A0A7G7MGQ9</accession>
<sequence length="252" mass="26690">MTGRSRPWSTIAGTLVVLLFAVGVFGYVFVLDRQAQSRDAALAAFTPSASNQDPAQQIPGVTEQHDQAAQHVAPTDQVAYTQFPPTGGAHDQSWATCTGVVYDQPVRSENLVHSMEHGAAWIAYDPEQISGAALDQLTARVQDQPYTALSPYPGLDQPISLQTWGHQLKLADPADPRIDQFLAALRTNQYTHPEVGATCEALGPDQFDQDQPPPFQPAPPVDAVGQPGVRAADETSPAAPGDGAASMPGTGS</sequence>
<keyword evidence="3" id="KW-1185">Reference proteome</keyword>
<proteinExistence type="predicted"/>